<name>A0A8S9QC13_BRACR</name>
<dbReference type="EMBL" id="QGKX02001290">
    <property type="protein sequence ID" value="KAF3537202.1"/>
    <property type="molecule type" value="Genomic_DNA"/>
</dbReference>
<organism evidence="2 3">
    <name type="scientific">Brassica cretica</name>
    <name type="common">Mustard</name>
    <dbReference type="NCBI Taxonomy" id="69181"/>
    <lineage>
        <taxon>Eukaryota</taxon>
        <taxon>Viridiplantae</taxon>
        <taxon>Streptophyta</taxon>
        <taxon>Embryophyta</taxon>
        <taxon>Tracheophyta</taxon>
        <taxon>Spermatophyta</taxon>
        <taxon>Magnoliopsida</taxon>
        <taxon>eudicotyledons</taxon>
        <taxon>Gunneridae</taxon>
        <taxon>Pentapetalae</taxon>
        <taxon>rosids</taxon>
        <taxon>malvids</taxon>
        <taxon>Brassicales</taxon>
        <taxon>Brassicaceae</taxon>
        <taxon>Brassiceae</taxon>
        <taxon>Brassica</taxon>
    </lineage>
</organism>
<proteinExistence type="predicted"/>
<evidence type="ECO:0000256" key="1">
    <source>
        <dbReference type="SAM" id="MobiDB-lite"/>
    </source>
</evidence>
<dbReference type="AlphaFoldDB" id="A0A8S9QC13"/>
<comment type="caution">
    <text evidence="2">The sequence shown here is derived from an EMBL/GenBank/DDBJ whole genome shotgun (WGS) entry which is preliminary data.</text>
</comment>
<protein>
    <submittedName>
        <fullName evidence="2">Uncharacterized protein</fullName>
    </submittedName>
</protein>
<evidence type="ECO:0000313" key="3">
    <source>
        <dbReference type="Proteomes" id="UP000712600"/>
    </source>
</evidence>
<sequence length="591" mass="68240">MARRNIPTNFRRHSDKKCNRCSRQKFVGIYRQTSDDIPSNSVVVEVYYRSWMDKPHLDLNTNLLTEEYVQGIGEFMRLVQQQPDAKSGFSRNYKVWYLHGETGYEYGSTSEPQPVSEPQPDIRLEESRTDIDYGVAIYEPRADEFVEKALVSIVPSTAIYEPTAIFTTEELFNHQKRSDTYSLFAEACGKGTRFYRPLTRAKRPLIDSNASTSIDNRPKPPSKDIADILQMANGAENLFMQQRNTLEYQQRFTNEFYDTAGGVDDRFKPKYRQHTRLSIDMRVPPSIDRRPKFGKIAYVRDGIRRFHWEQKDEYGVYRDDHGRARGVDGHIIHVSKDDIRNLLEIASMDEHSYICLPEHASLFTQTKLVPEIYTKDEINEMLYGICGAHGKNEDDFQMKLDDIARMQTQRASEATTPASIDRNISPSIDDDPSPSNPTKSKPDSYPRAEIDQMTEAMQREIVEIQRYIASRPEASTSIDRRIKISTDSHSRTSIDEATPIDRGKLVTKVTSDISDTINHEEELSDDTYATLVRHHFKLECLQDRLQKIENTTATMKYKWRRGDEAIRDFTDSTKDTIVDQPVNYVTLAENV</sequence>
<dbReference type="Proteomes" id="UP000712600">
    <property type="component" value="Unassembled WGS sequence"/>
</dbReference>
<reference evidence="2" key="1">
    <citation type="submission" date="2019-12" db="EMBL/GenBank/DDBJ databases">
        <title>Genome sequencing and annotation of Brassica cretica.</title>
        <authorList>
            <person name="Studholme D.J."/>
            <person name="Sarris P."/>
        </authorList>
    </citation>
    <scope>NUCLEOTIDE SEQUENCE</scope>
    <source>
        <strain evidence="2">PFS-109/04</strain>
        <tissue evidence="2">Leaf</tissue>
    </source>
</reference>
<gene>
    <name evidence="2" type="ORF">F2Q69_00022308</name>
</gene>
<feature type="compositionally biased region" description="Polar residues" evidence="1">
    <location>
        <begin position="407"/>
        <end position="418"/>
    </location>
</feature>
<evidence type="ECO:0000313" key="2">
    <source>
        <dbReference type="EMBL" id="KAF3537202.1"/>
    </source>
</evidence>
<feature type="region of interest" description="Disordered" evidence="1">
    <location>
        <begin position="407"/>
        <end position="447"/>
    </location>
</feature>
<accession>A0A8S9QC13</accession>